<accession>H1PYP7</accession>
<dbReference type="AlphaFoldDB" id="H1PYP7"/>
<organism evidence="1 2">
    <name type="scientific">Fusobacterium ulcerans 12-1B</name>
    <dbReference type="NCBI Taxonomy" id="457404"/>
    <lineage>
        <taxon>Bacteria</taxon>
        <taxon>Fusobacteriati</taxon>
        <taxon>Fusobacteriota</taxon>
        <taxon>Fusobacteriia</taxon>
        <taxon>Fusobacteriales</taxon>
        <taxon>Fusobacteriaceae</taxon>
        <taxon>Fusobacterium</taxon>
    </lineage>
</organism>
<protein>
    <submittedName>
        <fullName evidence="1">Uncharacterized protein</fullName>
    </submittedName>
</protein>
<dbReference type="EMBL" id="AGWJ02000035">
    <property type="protein sequence ID" value="EHO77236.1"/>
    <property type="molecule type" value="Genomic_DNA"/>
</dbReference>
<dbReference type="BioCyc" id="FSP457404-HMP:GTSQ-3595-MONOMER"/>
<gene>
    <name evidence="1" type="ORF">HMPREF0402_03540</name>
</gene>
<evidence type="ECO:0000313" key="2">
    <source>
        <dbReference type="Proteomes" id="UP000003233"/>
    </source>
</evidence>
<sequence length="90" mass="10906">MLNKIDIFKLLKEEYIDKIYRIKEKDILNFMNENYIEFKKIMKLEIFYLCARGENQFFIADSKKSLKDILKEDRENSGGITDIKVLKKYK</sequence>
<dbReference type="Proteomes" id="UP000003233">
    <property type="component" value="Unassembled WGS sequence"/>
</dbReference>
<dbReference type="HOGENOM" id="CLU_2436563_0_0_0"/>
<reference evidence="1 2" key="1">
    <citation type="submission" date="2012-07" db="EMBL/GenBank/DDBJ databases">
        <title>The Genome Sequence of Fusobacterium ulcerans 12_1B.</title>
        <authorList>
            <consortium name="The Broad Institute Genome Sequencing Platform"/>
            <person name="Earl A."/>
            <person name="Ward D."/>
            <person name="Feldgarden M."/>
            <person name="Gevers D."/>
            <person name="Strauss J."/>
            <person name="Ambrose C.E."/>
            <person name="Allen-Vercoe E."/>
            <person name="Walker B."/>
            <person name="Young S.K."/>
            <person name="Zeng Q."/>
            <person name="Gargeya S."/>
            <person name="Fitzgerald M."/>
            <person name="Haas B."/>
            <person name="Abouelleil A."/>
            <person name="Alvarado L."/>
            <person name="Arachchi H.M."/>
            <person name="Berlin A.M."/>
            <person name="Chapman S.B."/>
            <person name="Goldberg J."/>
            <person name="Griggs A."/>
            <person name="Gujja S."/>
            <person name="Hansen M."/>
            <person name="Howarth C."/>
            <person name="Imamovic A."/>
            <person name="Larimer J."/>
            <person name="McCowen C."/>
            <person name="Montmayeur A."/>
            <person name="Murphy C."/>
            <person name="Neiman D."/>
            <person name="Pearson M."/>
            <person name="Priest M."/>
            <person name="Roberts A."/>
            <person name="Saif S."/>
            <person name="Shea T."/>
            <person name="Sisk P."/>
            <person name="Sykes S."/>
            <person name="Wortman J."/>
            <person name="Nusbaum C."/>
            <person name="Birren B."/>
        </authorList>
    </citation>
    <scope>NUCLEOTIDE SEQUENCE [LARGE SCALE GENOMIC DNA]</scope>
    <source>
        <strain evidence="1 2">12_1B</strain>
    </source>
</reference>
<comment type="caution">
    <text evidence="1">The sequence shown here is derived from an EMBL/GenBank/DDBJ whole genome shotgun (WGS) entry which is preliminary data.</text>
</comment>
<keyword evidence="2" id="KW-1185">Reference proteome</keyword>
<proteinExistence type="predicted"/>
<dbReference type="RefSeq" id="WP_008699515.1">
    <property type="nucleotide sequence ID" value="NZ_KE161012.1"/>
</dbReference>
<name>H1PYP7_9FUSO</name>
<dbReference type="PATRIC" id="fig|457404.5.peg.3486"/>
<evidence type="ECO:0000313" key="1">
    <source>
        <dbReference type="EMBL" id="EHO77236.1"/>
    </source>
</evidence>